<dbReference type="Proteomes" id="UP001464891">
    <property type="component" value="Unassembled WGS sequence"/>
</dbReference>
<sequence length="151" mass="16052">MDSSKSWIIQVDGNGQVLKATPLPQDGAIAVSAPQGQVVQASSDAVDIQPRSRQQSEGSSAGWIPLFLMGAIALSVGGFIADKLFGIIQEQQKQLELERTEQKGFERGLQFQSSALGRFYANSSNSGNCVNKYRGSGRRCNSVQSTAGDAA</sequence>
<evidence type="ECO:0000313" key="2">
    <source>
        <dbReference type="EMBL" id="MEP0819627.1"/>
    </source>
</evidence>
<evidence type="ECO:0000313" key="3">
    <source>
        <dbReference type="Proteomes" id="UP001464891"/>
    </source>
</evidence>
<proteinExistence type="predicted"/>
<evidence type="ECO:0000256" key="1">
    <source>
        <dbReference type="SAM" id="Phobius"/>
    </source>
</evidence>
<dbReference type="RefSeq" id="WP_190440699.1">
    <property type="nucleotide sequence ID" value="NZ_JAMPKM010000015.1"/>
</dbReference>
<feature type="transmembrane region" description="Helical" evidence="1">
    <location>
        <begin position="61"/>
        <end position="81"/>
    </location>
</feature>
<name>A0ABV0JCW4_9CYAN</name>
<protein>
    <submittedName>
        <fullName evidence="2">Uncharacterized protein</fullName>
    </submittedName>
</protein>
<organism evidence="2 3">
    <name type="scientific">Trichocoleus desertorum GB2-A4</name>
    <dbReference type="NCBI Taxonomy" id="2933944"/>
    <lineage>
        <taxon>Bacteria</taxon>
        <taxon>Bacillati</taxon>
        <taxon>Cyanobacteriota</taxon>
        <taxon>Cyanophyceae</taxon>
        <taxon>Leptolyngbyales</taxon>
        <taxon>Trichocoleusaceae</taxon>
        <taxon>Trichocoleus</taxon>
    </lineage>
</organism>
<reference evidence="2 3" key="1">
    <citation type="submission" date="2022-04" db="EMBL/GenBank/DDBJ databases">
        <title>Positive selection, recombination, and allopatry shape intraspecific diversity of widespread and dominant cyanobacteria.</title>
        <authorList>
            <person name="Wei J."/>
            <person name="Shu W."/>
            <person name="Hu C."/>
        </authorList>
    </citation>
    <scope>NUCLEOTIDE SEQUENCE [LARGE SCALE GENOMIC DNA]</scope>
    <source>
        <strain evidence="2 3">GB2-A4</strain>
    </source>
</reference>
<dbReference type="EMBL" id="JAMPKM010000015">
    <property type="protein sequence ID" value="MEP0819627.1"/>
    <property type="molecule type" value="Genomic_DNA"/>
</dbReference>
<accession>A0ABV0JCW4</accession>
<comment type="caution">
    <text evidence="2">The sequence shown here is derived from an EMBL/GenBank/DDBJ whole genome shotgun (WGS) entry which is preliminary data.</text>
</comment>
<keyword evidence="1" id="KW-1133">Transmembrane helix</keyword>
<keyword evidence="3" id="KW-1185">Reference proteome</keyword>
<keyword evidence="1" id="KW-0812">Transmembrane</keyword>
<keyword evidence="1" id="KW-0472">Membrane</keyword>
<gene>
    <name evidence="2" type="ORF">NC998_21235</name>
</gene>